<proteinExistence type="predicted"/>
<dbReference type="Proteomes" id="UP000825799">
    <property type="component" value="Chromosome"/>
</dbReference>
<accession>A0ABX8WDF0</accession>
<name>A0ABX8WDF0_9HYPH</name>
<reference evidence="1 2" key="1">
    <citation type="submission" date="2021-08" db="EMBL/GenBank/DDBJ databases">
        <title>Devosia salina sp. nov., isolated from the South China Sea sediment.</title>
        <authorList>
            <person name="Zhou Z."/>
        </authorList>
    </citation>
    <scope>NUCLEOTIDE SEQUENCE [LARGE SCALE GENOMIC DNA]</scope>
    <source>
        <strain evidence="1 2">SCS-3</strain>
    </source>
</reference>
<evidence type="ECO:0000313" key="1">
    <source>
        <dbReference type="EMBL" id="QYO76707.1"/>
    </source>
</evidence>
<evidence type="ECO:0000313" key="2">
    <source>
        <dbReference type="Proteomes" id="UP000825799"/>
    </source>
</evidence>
<sequence length="65" mass="7404">MKQHMFHKETATITGIARSASFYDWLVGRSRVRRRPAPLPAYLYADLGLPTPGEDWDGRGRAPFD</sequence>
<dbReference type="EMBL" id="CP080590">
    <property type="protein sequence ID" value="QYO76707.1"/>
    <property type="molecule type" value="Genomic_DNA"/>
</dbReference>
<gene>
    <name evidence="1" type="ORF">K1X15_19375</name>
</gene>
<dbReference type="RefSeq" id="WP_220305172.1">
    <property type="nucleotide sequence ID" value="NZ_CP080590.1"/>
</dbReference>
<protein>
    <submittedName>
        <fullName evidence="1">Uncharacterized protein</fullName>
    </submittedName>
</protein>
<keyword evidence="2" id="KW-1185">Reference proteome</keyword>
<organism evidence="1 2">
    <name type="scientific">Devosia salina</name>
    <dbReference type="NCBI Taxonomy" id="2860336"/>
    <lineage>
        <taxon>Bacteria</taxon>
        <taxon>Pseudomonadati</taxon>
        <taxon>Pseudomonadota</taxon>
        <taxon>Alphaproteobacteria</taxon>
        <taxon>Hyphomicrobiales</taxon>
        <taxon>Devosiaceae</taxon>
        <taxon>Devosia</taxon>
    </lineage>
</organism>